<organism evidence="1 2">
    <name type="scientific">Trichoderma lentiforme</name>
    <dbReference type="NCBI Taxonomy" id="1567552"/>
    <lineage>
        <taxon>Eukaryota</taxon>
        <taxon>Fungi</taxon>
        <taxon>Dikarya</taxon>
        <taxon>Ascomycota</taxon>
        <taxon>Pezizomycotina</taxon>
        <taxon>Sordariomycetes</taxon>
        <taxon>Hypocreomycetidae</taxon>
        <taxon>Hypocreales</taxon>
        <taxon>Hypocreaceae</taxon>
        <taxon>Trichoderma</taxon>
    </lineage>
</organism>
<evidence type="ECO:0000313" key="2">
    <source>
        <dbReference type="Proteomes" id="UP000801864"/>
    </source>
</evidence>
<evidence type="ECO:0000313" key="1">
    <source>
        <dbReference type="EMBL" id="KAF3060556.1"/>
    </source>
</evidence>
<name>A0A9P5C9Z6_9HYPO</name>
<reference evidence="1 2" key="1">
    <citation type="submission" date="2018-06" db="EMBL/GenBank/DDBJ databases">
        <title>Genome analysis of cellulolytic fungus Trichoderma lentiforme CFAM-422.</title>
        <authorList>
            <person name="Steindorff A.S."/>
            <person name="Formighieri E.F."/>
            <person name="Midorikawa G.E.O."/>
            <person name="Tamietti M.S."/>
            <person name="Ramos E.Z."/>
            <person name="Silva A.S."/>
            <person name="Bon E.P.S."/>
            <person name="Mendes T.D."/>
            <person name="Damaso M.C.T."/>
            <person name="Favaro L.C.L."/>
        </authorList>
    </citation>
    <scope>NUCLEOTIDE SEQUENCE [LARGE SCALE GENOMIC DNA]</scope>
    <source>
        <strain evidence="1 2">CFAM-422</strain>
    </source>
</reference>
<dbReference type="AlphaFoldDB" id="A0A9P5C9Z6"/>
<proteinExistence type="predicted"/>
<dbReference type="Proteomes" id="UP000801864">
    <property type="component" value="Unassembled WGS sequence"/>
</dbReference>
<comment type="caution">
    <text evidence="1">The sequence shown here is derived from an EMBL/GenBank/DDBJ whole genome shotgun (WGS) entry which is preliminary data.</text>
</comment>
<keyword evidence="2" id="KW-1185">Reference proteome</keyword>
<accession>A0A9P5C9Z6</accession>
<protein>
    <submittedName>
        <fullName evidence="1">Uncharacterized protein</fullName>
    </submittedName>
</protein>
<gene>
    <name evidence="1" type="ORF">CFAM422_011332</name>
</gene>
<sequence>MAPITCSVVDTCGLGVQGVHVILECYDLQNNCLASLSSITDDKGEIGSWYPIFPSGGNVITQPKIVDTTTSARATMAFFPHPLLIGSAPWTSIRTNVHLEYLVNQVTLHISESPRLEYKSYRPTTPIGQLVAPRDLHTPSPLQLPPPEFVACDEDSGGSTQKVDAQGGATGAWENWRGAYEYERVRKGRRHAE</sequence>
<dbReference type="EMBL" id="QLNT01000023">
    <property type="protein sequence ID" value="KAF3060556.1"/>
    <property type="molecule type" value="Genomic_DNA"/>
</dbReference>